<evidence type="ECO:0000313" key="5">
    <source>
        <dbReference type="EMBL" id="MVQ48077.1"/>
    </source>
</evidence>
<dbReference type="InterPro" id="IPR027417">
    <property type="entry name" value="P-loop_NTPase"/>
</dbReference>
<evidence type="ECO:0000256" key="2">
    <source>
        <dbReference type="ARBA" id="ARBA00022741"/>
    </source>
</evidence>
<feature type="domain" description="ABC transporter" evidence="4">
    <location>
        <begin position="4"/>
        <end position="251"/>
    </location>
</feature>
<dbReference type="RefSeq" id="WP_157340159.1">
    <property type="nucleotide sequence ID" value="NZ_WSEK01000004.1"/>
</dbReference>
<dbReference type="SUPFAM" id="SSF52540">
    <property type="entry name" value="P-loop containing nucleoside triphosphate hydrolases"/>
    <property type="match status" value="1"/>
</dbReference>
<keyword evidence="1" id="KW-0813">Transport</keyword>
<dbReference type="GO" id="GO:0005524">
    <property type="term" value="F:ATP binding"/>
    <property type="evidence" value="ECO:0007669"/>
    <property type="project" value="UniProtKB-KW"/>
</dbReference>
<dbReference type="AlphaFoldDB" id="A0A6L6XMV2"/>
<dbReference type="PANTHER" id="PTHR45772">
    <property type="entry name" value="CONSERVED COMPONENT OF ABC TRANSPORTER FOR NATURAL AMINO ACIDS-RELATED"/>
    <property type="match status" value="1"/>
</dbReference>
<dbReference type="GO" id="GO:0005886">
    <property type="term" value="C:plasma membrane"/>
    <property type="evidence" value="ECO:0007669"/>
    <property type="project" value="TreeGrafter"/>
</dbReference>
<dbReference type="FunFam" id="3.40.50.300:FF:000421">
    <property type="entry name" value="Branched-chain amino acid ABC transporter ATP-binding protein"/>
    <property type="match status" value="1"/>
</dbReference>
<dbReference type="PANTHER" id="PTHR45772:SF4">
    <property type="entry name" value="ABC TRANSPORTER ATP-BINDING PROTEIN"/>
    <property type="match status" value="1"/>
</dbReference>
<dbReference type="CDD" id="cd03219">
    <property type="entry name" value="ABC_Mj1267_LivG_branched"/>
    <property type="match status" value="1"/>
</dbReference>
<dbReference type="GO" id="GO:0016887">
    <property type="term" value="F:ATP hydrolysis activity"/>
    <property type="evidence" value="ECO:0007669"/>
    <property type="project" value="InterPro"/>
</dbReference>
<keyword evidence="2" id="KW-0547">Nucleotide-binding</keyword>
<dbReference type="Pfam" id="PF00005">
    <property type="entry name" value="ABC_tran"/>
    <property type="match status" value="1"/>
</dbReference>
<dbReference type="Gene3D" id="3.40.50.300">
    <property type="entry name" value="P-loop containing nucleotide triphosphate hydrolases"/>
    <property type="match status" value="1"/>
</dbReference>
<dbReference type="Proteomes" id="UP000473525">
    <property type="component" value="Unassembled WGS sequence"/>
</dbReference>
<organism evidence="5 6">
    <name type="scientific">Nocardioides agri</name>
    <dbReference type="NCBI Taxonomy" id="2682843"/>
    <lineage>
        <taxon>Bacteria</taxon>
        <taxon>Bacillati</taxon>
        <taxon>Actinomycetota</taxon>
        <taxon>Actinomycetes</taxon>
        <taxon>Propionibacteriales</taxon>
        <taxon>Nocardioidaceae</taxon>
        <taxon>Nocardioides</taxon>
    </lineage>
</organism>
<protein>
    <submittedName>
        <fullName evidence="5">ATP-binding cassette domain-containing protein</fullName>
    </submittedName>
</protein>
<dbReference type="Pfam" id="PF12399">
    <property type="entry name" value="BCA_ABC_TP_C"/>
    <property type="match status" value="1"/>
</dbReference>
<reference evidence="5 6" key="1">
    <citation type="submission" date="2019-12" db="EMBL/GenBank/DDBJ databases">
        <authorList>
            <person name="Huq M.A."/>
        </authorList>
    </citation>
    <scope>NUCLEOTIDE SEQUENCE [LARGE SCALE GENOMIC DNA]</scope>
    <source>
        <strain evidence="5 6">MAH-18</strain>
    </source>
</reference>
<name>A0A6L6XMV2_9ACTN</name>
<keyword evidence="3 5" id="KW-0067">ATP-binding</keyword>
<proteinExistence type="predicted"/>
<accession>A0A6L6XMV2</accession>
<evidence type="ECO:0000256" key="1">
    <source>
        <dbReference type="ARBA" id="ARBA00022448"/>
    </source>
</evidence>
<dbReference type="InterPro" id="IPR051120">
    <property type="entry name" value="ABC_AA/LPS_Transport"/>
</dbReference>
<dbReference type="InterPro" id="IPR032823">
    <property type="entry name" value="BCA_ABC_TP_C"/>
</dbReference>
<comment type="caution">
    <text evidence="5">The sequence shown here is derived from an EMBL/GenBank/DDBJ whole genome shotgun (WGS) entry which is preliminary data.</text>
</comment>
<dbReference type="SMART" id="SM00382">
    <property type="entry name" value="AAA"/>
    <property type="match status" value="1"/>
</dbReference>
<sequence>MALLAVDDVTVRFGGIVALSDLSFEVERGQICGLIGPNGAGKTTLFNCVSRVYQPTSGSIFFDGEDLLSVPAWRTAAKGIARTFQNLALFPTMTVAENVMVGAHAASRQNWLTAALRLRTHREDDQLRSQAWELLTYLGLQDIAFRPCAGLPFGTLKRVEIARALAARPRLLLLDEPASGLTHAEVAELADTLRAIRSDFDLTILLVEHHMQMVMGLSDNVVVLDFGKKIADGTPALVREDPAVVEAYLGSGVA</sequence>
<evidence type="ECO:0000256" key="3">
    <source>
        <dbReference type="ARBA" id="ARBA00022840"/>
    </source>
</evidence>
<keyword evidence="6" id="KW-1185">Reference proteome</keyword>
<evidence type="ECO:0000313" key="6">
    <source>
        <dbReference type="Proteomes" id="UP000473525"/>
    </source>
</evidence>
<dbReference type="PROSITE" id="PS50893">
    <property type="entry name" value="ABC_TRANSPORTER_2"/>
    <property type="match status" value="1"/>
</dbReference>
<dbReference type="InterPro" id="IPR003439">
    <property type="entry name" value="ABC_transporter-like_ATP-bd"/>
</dbReference>
<dbReference type="InterPro" id="IPR003593">
    <property type="entry name" value="AAA+_ATPase"/>
</dbReference>
<gene>
    <name evidence="5" type="ORF">GON03_02715</name>
</gene>
<dbReference type="EMBL" id="WSEK01000004">
    <property type="protein sequence ID" value="MVQ48077.1"/>
    <property type="molecule type" value="Genomic_DNA"/>
</dbReference>
<evidence type="ECO:0000259" key="4">
    <source>
        <dbReference type="PROSITE" id="PS50893"/>
    </source>
</evidence>